<accession>A0AAE1PIS8</accession>
<comment type="caution">
    <text evidence="2">The sequence shown here is derived from an EMBL/GenBank/DDBJ whole genome shotgun (WGS) entry which is preliminary data.</text>
</comment>
<dbReference type="Proteomes" id="UP001292094">
    <property type="component" value="Unassembled WGS sequence"/>
</dbReference>
<evidence type="ECO:0000256" key="1">
    <source>
        <dbReference type="SAM" id="MobiDB-lite"/>
    </source>
</evidence>
<keyword evidence="3" id="KW-1185">Reference proteome</keyword>
<proteinExistence type="predicted"/>
<organism evidence="2 3">
    <name type="scientific">Petrolisthes manimaculis</name>
    <dbReference type="NCBI Taxonomy" id="1843537"/>
    <lineage>
        <taxon>Eukaryota</taxon>
        <taxon>Metazoa</taxon>
        <taxon>Ecdysozoa</taxon>
        <taxon>Arthropoda</taxon>
        <taxon>Crustacea</taxon>
        <taxon>Multicrustacea</taxon>
        <taxon>Malacostraca</taxon>
        <taxon>Eumalacostraca</taxon>
        <taxon>Eucarida</taxon>
        <taxon>Decapoda</taxon>
        <taxon>Pleocyemata</taxon>
        <taxon>Anomura</taxon>
        <taxon>Galatheoidea</taxon>
        <taxon>Porcellanidae</taxon>
        <taxon>Petrolisthes</taxon>
    </lineage>
</organism>
<evidence type="ECO:0000313" key="3">
    <source>
        <dbReference type="Proteomes" id="UP001292094"/>
    </source>
</evidence>
<dbReference type="EMBL" id="JAWZYT010001961">
    <property type="protein sequence ID" value="KAK4307872.1"/>
    <property type="molecule type" value="Genomic_DNA"/>
</dbReference>
<evidence type="ECO:0000313" key="2">
    <source>
        <dbReference type="EMBL" id="KAK4307872.1"/>
    </source>
</evidence>
<feature type="region of interest" description="Disordered" evidence="1">
    <location>
        <begin position="27"/>
        <end position="76"/>
    </location>
</feature>
<sequence length="76" mass="8766">MTCPTVSLPRYFMKGIRWEDVRWSREQERRRDGEMLGGAMDEGRGRAGEGYGGLGARKEKGRDKGCEVEQRREGRM</sequence>
<feature type="compositionally biased region" description="Basic and acidic residues" evidence="1">
    <location>
        <begin position="56"/>
        <end position="76"/>
    </location>
</feature>
<gene>
    <name evidence="2" type="ORF">Pmani_020426</name>
</gene>
<reference evidence="2" key="1">
    <citation type="submission" date="2023-11" db="EMBL/GenBank/DDBJ databases">
        <title>Genome assemblies of two species of porcelain crab, Petrolisthes cinctipes and Petrolisthes manimaculis (Anomura: Porcellanidae).</title>
        <authorList>
            <person name="Angst P."/>
        </authorList>
    </citation>
    <scope>NUCLEOTIDE SEQUENCE</scope>
    <source>
        <strain evidence="2">PB745_02</strain>
        <tissue evidence="2">Gill</tissue>
    </source>
</reference>
<dbReference type="AlphaFoldDB" id="A0AAE1PIS8"/>
<protein>
    <submittedName>
        <fullName evidence="2">Uncharacterized protein</fullName>
    </submittedName>
</protein>
<name>A0AAE1PIS8_9EUCA</name>